<reference evidence="4" key="1">
    <citation type="journal article" date="2010" name="Genome Biol.">
        <title>Genome sequence of the necrotrophic plant pathogen Pythium ultimum reveals original pathogenicity mechanisms and effector repertoire.</title>
        <authorList>
            <person name="Levesque C.A."/>
            <person name="Brouwer H."/>
            <person name="Cano L."/>
            <person name="Hamilton J.P."/>
            <person name="Holt C."/>
            <person name="Huitema E."/>
            <person name="Raffaele S."/>
            <person name="Robideau G.P."/>
            <person name="Thines M."/>
            <person name="Win J."/>
            <person name="Zerillo M.M."/>
            <person name="Beakes G.W."/>
            <person name="Boore J.L."/>
            <person name="Busam D."/>
            <person name="Dumas B."/>
            <person name="Ferriera S."/>
            <person name="Fuerstenberg S.I."/>
            <person name="Gachon C.M."/>
            <person name="Gaulin E."/>
            <person name="Govers F."/>
            <person name="Grenville-Briggs L."/>
            <person name="Horner N."/>
            <person name="Hostetler J."/>
            <person name="Jiang R.H."/>
            <person name="Johnson J."/>
            <person name="Krajaejun T."/>
            <person name="Lin H."/>
            <person name="Meijer H.J."/>
            <person name="Moore B."/>
            <person name="Morris P."/>
            <person name="Phuntmart V."/>
            <person name="Puiu D."/>
            <person name="Shetty J."/>
            <person name="Stajich J.E."/>
            <person name="Tripathy S."/>
            <person name="Wawra S."/>
            <person name="van West P."/>
            <person name="Whitty B.R."/>
            <person name="Coutinho P.M."/>
            <person name="Henrissat B."/>
            <person name="Martin F."/>
            <person name="Thomas P.D."/>
            <person name="Tyler B.M."/>
            <person name="De Vries R.P."/>
            <person name="Kamoun S."/>
            <person name="Yandell M."/>
            <person name="Tisserat N."/>
            <person name="Buell C.R."/>
        </authorList>
    </citation>
    <scope>NUCLEOTIDE SEQUENCE</scope>
    <source>
        <strain evidence="4">DAOM:BR144</strain>
    </source>
</reference>
<feature type="compositionally biased region" description="Basic and acidic residues" evidence="2">
    <location>
        <begin position="281"/>
        <end position="314"/>
    </location>
</feature>
<organism evidence="3 4">
    <name type="scientific">Globisporangium ultimum (strain ATCC 200006 / CBS 805.95 / DAOM BR144)</name>
    <name type="common">Pythium ultimum</name>
    <dbReference type="NCBI Taxonomy" id="431595"/>
    <lineage>
        <taxon>Eukaryota</taxon>
        <taxon>Sar</taxon>
        <taxon>Stramenopiles</taxon>
        <taxon>Oomycota</taxon>
        <taxon>Peronosporomycetes</taxon>
        <taxon>Pythiales</taxon>
        <taxon>Pythiaceae</taxon>
        <taxon>Globisporangium</taxon>
    </lineage>
</organism>
<feature type="region of interest" description="Disordered" evidence="2">
    <location>
        <begin position="88"/>
        <end position="108"/>
    </location>
</feature>
<feature type="compositionally biased region" description="Acidic residues" evidence="2">
    <location>
        <begin position="261"/>
        <end position="280"/>
    </location>
</feature>
<name>K3WCS0_GLOUD</name>
<feature type="region of interest" description="Disordered" evidence="2">
    <location>
        <begin position="128"/>
        <end position="154"/>
    </location>
</feature>
<feature type="region of interest" description="Disordered" evidence="2">
    <location>
        <begin position="1"/>
        <end position="38"/>
    </location>
</feature>
<feature type="compositionally biased region" description="Low complexity" evidence="2">
    <location>
        <begin position="317"/>
        <end position="328"/>
    </location>
</feature>
<dbReference type="OMA" id="PDERANQ"/>
<dbReference type="VEuPathDB" id="FungiDB:PYU1_G002758"/>
<accession>K3WCS0</accession>
<feature type="region of interest" description="Disordered" evidence="2">
    <location>
        <begin position="171"/>
        <end position="332"/>
    </location>
</feature>
<evidence type="ECO:0000313" key="3">
    <source>
        <dbReference type="EnsemblProtists" id="PYU1_T002761"/>
    </source>
</evidence>
<dbReference type="eggNOG" id="ENOG502SHJR">
    <property type="taxonomic scope" value="Eukaryota"/>
</dbReference>
<dbReference type="InParanoid" id="K3WCS0"/>
<dbReference type="EnsemblProtists" id="PYU1_T002761">
    <property type="protein sequence ID" value="PYU1_T002761"/>
    <property type="gene ID" value="PYU1_G002758"/>
</dbReference>
<feature type="compositionally biased region" description="Basic and acidic residues" evidence="2">
    <location>
        <begin position="214"/>
        <end position="226"/>
    </location>
</feature>
<evidence type="ECO:0000256" key="1">
    <source>
        <dbReference type="SAM" id="Coils"/>
    </source>
</evidence>
<proteinExistence type="predicted"/>
<feature type="compositionally biased region" description="Basic and acidic residues" evidence="2">
    <location>
        <begin position="1"/>
        <end position="13"/>
    </location>
</feature>
<protein>
    <submittedName>
        <fullName evidence="3">Uncharacterized protein</fullName>
    </submittedName>
</protein>
<evidence type="ECO:0000256" key="2">
    <source>
        <dbReference type="SAM" id="MobiDB-lite"/>
    </source>
</evidence>
<reference evidence="4" key="2">
    <citation type="submission" date="2010-04" db="EMBL/GenBank/DDBJ databases">
        <authorList>
            <person name="Buell R."/>
            <person name="Hamilton J."/>
            <person name="Hostetler J."/>
        </authorList>
    </citation>
    <scope>NUCLEOTIDE SEQUENCE [LARGE SCALE GENOMIC DNA]</scope>
    <source>
        <strain evidence="4">DAOM:BR144</strain>
    </source>
</reference>
<keyword evidence="1" id="KW-0175">Coiled coil</keyword>
<keyword evidence="4" id="KW-1185">Reference proteome</keyword>
<dbReference type="EMBL" id="GL376628">
    <property type="status" value="NOT_ANNOTATED_CDS"/>
    <property type="molecule type" value="Genomic_DNA"/>
</dbReference>
<evidence type="ECO:0000313" key="4">
    <source>
        <dbReference type="Proteomes" id="UP000019132"/>
    </source>
</evidence>
<feature type="compositionally biased region" description="Basic residues" evidence="2">
    <location>
        <begin position="91"/>
        <end position="101"/>
    </location>
</feature>
<dbReference type="HOGENOM" id="CLU_016917_0_0_1"/>
<dbReference type="AlphaFoldDB" id="K3WCS0"/>
<feature type="coiled-coil region" evidence="1">
    <location>
        <begin position="432"/>
        <end position="507"/>
    </location>
</feature>
<dbReference type="Proteomes" id="UP000019132">
    <property type="component" value="Unassembled WGS sequence"/>
</dbReference>
<sequence length="511" mass="57465">MAERKRWDKHSDFHPSALGGNGGAVDAAGPTAANDPVLEKQRQYIKMLEERNRLKKKLAVASKTQKEKDVLQEREEAFVTTFNVPKSAAAVHHHHHHHHHQSSSGVAVRKNKSAATLLPTQMAQPTAVASGKSFSEQSANDRHSQCKSAPSTTLHFHRGDIDSGDAFAAKASGERFQQPVRATRAKWSRPQGPMNIAVENRDGRAHLCLTDQIPDERANQDEKGIRDDDDDGGTEADTSGDRGVDGEEDDEDDNGSAMDESYLEESFEEFDEDDKSDDEDTGCRPHDQSHRTAKAKYDDIPEQQAKEQIADSKGTESASDSAPASSPATVPTFSHTTTQLLDIIQHLSRSKQKALTDVLQRFQASEQGDNDVKVLQSSIGDPEIWKQLTATLFSVPEHNGPSSLRHLENSTVARNKSHDHRSRDYEPAVNPLAQVLQEQQKWEEQYAREVKERLVKEREEKEKALRDAEARRIAMMKQLEEEERELERLMERKRQERLAKLRALEQEIDTF</sequence>
<reference evidence="3" key="3">
    <citation type="submission" date="2015-02" db="UniProtKB">
        <authorList>
            <consortium name="EnsemblProtists"/>
        </authorList>
    </citation>
    <scope>IDENTIFICATION</scope>
    <source>
        <strain evidence="3">DAOM BR144</strain>
    </source>
</reference>